<name>A0A2T3GAE4_9BIFI</name>
<dbReference type="EMBL" id="NWTX01000008">
    <property type="protein sequence ID" value="PST46422.1"/>
    <property type="molecule type" value="Genomic_DNA"/>
</dbReference>
<keyword evidence="2" id="KW-1185">Reference proteome</keyword>
<comment type="caution">
    <text evidence="1">The sequence shown here is derived from an EMBL/GenBank/DDBJ whole genome shotgun (WGS) entry which is preliminary data.</text>
</comment>
<dbReference type="Proteomes" id="UP000240228">
    <property type="component" value="Unassembled WGS sequence"/>
</dbReference>
<accession>A0A2T3GAE4</accession>
<reference evidence="2" key="1">
    <citation type="submission" date="2017-09" db="EMBL/GenBank/DDBJ databases">
        <authorList>
            <person name="Sela D.A."/>
            <person name="Albert K."/>
        </authorList>
    </citation>
    <scope>NUCLEOTIDE SEQUENCE [LARGE SCALE GENOMIC DNA]</scope>
    <source>
        <strain evidence="2">UMA51805</strain>
    </source>
</reference>
<evidence type="ECO:0000313" key="1">
    <source>
        <dbReference type="EMBL" id="PST46422.1"/>
    </source>
</evidence>
<evidence type="ECO:0000313" key="2">
    <source>
        <dbReference type="Proteomes" id="UP000240228"/>
    </source>
</evidence>
<protein>
    <submittedName>
        <fullName evidence="1">Uncharacterized protein</fullName>
    </submittedName>
</protein>
<gene>
    <name evidence="1" type="ORF">CPA40_05945</name>
</gene>
<proteinExistence type="predicted"/>
<organism evidence="1 2">
    <name type="scientific">Bifidobacterium callitrichos</name>
    <dbReference type="NCBI Taxonomy" id="762209"/>
    <lineage>
        <taxon>Bacteria</taxon>
        <taxon>Bacillati</taxon>
        <taxon>Actinomycetota</taxon>
        <taxon>Actinomycetes</taxon>
        <taxon>Bifidobacteriales</taxon>
        <taxon>Bifidobacteriaceae</taxon>
        <taxon>Bifidobacterium</taxon>
    </lineage>
</organism>
<sequence>MTEYTRAIDEAGDAVESHKAMRMATPIRLTDASSIPFEWPGSIVLSLSGRRLILRESSTIPGNARAGRPEHPVFQFGPGLSDGEGIWAGCTGVHFGKLVGVCCDEHWSNTP</sequence>
<reference evidence="1 2" key="2">
    <citation type="submission" date="2018-03" db="EMBL/GenBank/DDBJ databases">
        <title>The comparative genomics of Bifidobacterium callitrichos reflects dietary carbohydrate utilization within the common marmoset gut.</title>
        <authorList>
            <person name="Rani A."/>
        </authorList>
    </citation>
    <scope>NUCLEOTIDE SEQUENCE [LARGE SCALE GENOMIC DNA]</scope>
    <source>
        <strain evidence="1 2">UMA51805</strain>
    </source>
</reference>
<dbReference type="AlphaFoldDB" id="A0A2T3GAE4"/>